<evidence type="ECO:0000313" key="1">
    <source>
        <dbReference type="EMBL" id="SUX23335.1"/>
    </source>
</evidence>
<dbReference type="OrthoDB" id="5992849at2"/>
<name>A0A381E950_9GAMM</name>
<keyword evidence="2" id="KW-1185">Reference proteome</keyword>
<proteinExistence type="predicted"/>
<dbReference type="RefSeq" id="WP_147293485.1">
    <property type="nucleotide sequence ID" value="NZ_JBHLZC010000004.1"/>
</dbReference>
<sequence>MLSAIYHVLGIAFFFAVYWPGEQPDATLEAELAAARTPVTGDNGYHALPKDWPQERWPQDVVPLCPRETDDCLAWAREHLDAYRAVAVSLQKRDEPLETLLAYAYFRPPTVEEYATEKSPSFRLLVEAVSLNAYRFAAGETETAQHGACRGALLGMRLVRSQGIFLGSIGGAGLVERNIALLAQMRAELPPETPWPALCDELQLLPQEALALCPLMYSDWLEFRHIMRHDDAAIIADRQRDIAEKALYFILMRQAETQYLVENTKYCAPAMLAAVRRDEVLQPTLDKWPRYCSPLNPLCRMGRPDSRFYQARLLNVNRYLRAFAALRNPAAPLPQGYRREDGKLYFLRHPRFNHEKETWQVVALPLPGSRINESSR</sequence>
<gene>
    <name evidence="1" type="ORF">NCTC13294_01490</name>
</gene>
<reference evidence="1 2" key="1">
    <citation type="submission" date="2018-06" db="EMBL/GenBank/DDBJ databases">
        <authorList>
            <consortium name="Pathogen Informatics"/>
            <person name="Doyle S."/>
        </authorList>
    </citation>
    <scope>NUCLEOTIDE SEQUENCE [LARGE SCALE GENOMIC DNA]</scope>
    <source>
        <strain evidence="1 2">NCTC13294</strain>
    </source>
</reference>
<accession>A0A381E950</accession>
<dbReference type="Proteomes" id="UP000254572">
    <property type="component" value="Unassembled WGS sequence"/>
</dbReference>
<evidence type="ECO:0000313" key="2">
    <source>
        <dbReference type="Proteomes" id="UP000254572"/>
    </source>
</evidence>
<dbReference type="EMBL" id="UFUW01000001">
    <property type="protein sequence ID" value="SUX23335.1"/>
    <property type="molecule type" value="Genomic_DNA"/>
</dbReference>
<protein>
    <submittedName>
        <fullName evidence="1">Uncharacterized protein</fullName>
    </submittedName>
</protein>
<dbReference type="AlphaFoldDB" id="A0A381E950"/>
<organism evidence="1 2">
    <name type="scientific">Cardiobacterium valvarum</name>
    <dbReference type="NCBI Taxonomy" id="194702"/>
    <lineage>
        <taxon>Bacteria</taxon>
        <taxon>Pseudomonadati</taxon>
        <taxon>Pseudomonadota</taxon>
        <taxon>Gammaproteobacteria</taxon>
        <taxon>Cardiobacteriales</taxon>
        <taxon>Cardiobacteriaceae</taxon>
        <taxon>Cardiobacterium</taxon>
    </lineage>
</organism>